<protein>
    <submittedName>
        <fullName evidence="7">Heptaprenyl diphosphate synthase</fullName>
    </submittedName>
</protein>
<keyword evidence="8" id="KW-1185">Reference proteome</keyword>
<sequence>MQTRVNGMKMKDIYTSLKKDLRDIERELKRSVQSEHQELNRSAVHLLEAGGKRMRPVFVLLAGRFGYYEMESLKQVAVALELIHMATLVHDDVIDNAATRRGRPTVKAKWDNRVAMYTGDYILARSLEVASRIQNPVAQRVLARAMHQMCKGEIEQIRDLYRTDLSFLRYLHRIKRKTALLMAVSCELGALVSGADSQVVRRLRLYGYFIGMAFQITDDVLDLTGDEMTLGKPAGSDLRQGNVTLPVIYILKKGREEDRKRIIRYLHSEGRSGSLPEILQQVRHSEGILCAHQLADQYLNKGLRMLEGLPEGKAKESFRLIAKFIARRSY</sequence>
<evidence type="ECO:0000256" key="3">
    <source>
        <dbReference type="ARBA" id="ARBA00022679"/>
    </source>
</evidence>
<dbReference type="Pfam" id="PF00348">
    <property type="entry name" value="polyprenyl_synt"/>
    <property type="match status" value="1"/>
</dbReference>
<dbReference type="GO" id="GO:0008299">
    <property type="term" value="P:isoprenoid biosynthetic process"/>
    <property type="evidence" value="ECO:0007669"/>
    <property type="project" value="InterPro"/>
</dbReference>
<comment type="similarity">
    <text evidence="2 6">Belongs to the FPP/GGPP synthase family.</text>
</comment>
<dbReference type="InterPro" id="IPR033749">
    <property type="entry name" value="Polyprenyl_synt_CS"/>
</dbReference>
<reference evidence="7 8" key="1">
    <citation type="submission" date="2017-05" db="EMBL/GenBank/DDBJ databases">
        <authorList>
            <person name="Varghese N."/>
            <person name="Submissions S."/>
        </authorList>
    </citation>
    <scope>NUCLEOTIDE SEQUENCE [LARGE SCALE GENOMIC DNA]</scope>
    <source>
        <strain evidence="7 8">DSM 45474</strain>
    </source>
</reference>
<dbReference type="CDD" id="cd00685">
    <property type="entry name" value="Trans_IPPS_HT"/>
    <property type="match status" value="1"/>
</dbReference>
<evidence type="ECO:0000313" key="8">
    <source>
        <dbReference type="Proteomes" id="UP000315636"/>
    </source>
</evidence>
<evidence type="ECO:0000256" key="6">
    <source>
        <dbReference type="RuleBase" id="RU004466"/>
    </source>
</evidence>
<dbReference type="EMBL" id="FXTI01000001">
    <property type="protein sequence ID" value="SMO42627.1"/>
    <property type="molecule type" value="Genomic_DNA"/>
</dbReference>
<dbReference type="PANTHER" id="PTHR12001:SF69">
    <property type="entry name" value="ALL TRANS-POLYPRENYL-DIPHOSPHATE SYNTHASE PDSS1"/>
    <property type="match status" value="1"/>
</dbReference>
<evidence type="ECO:0000256" key="2">
    <source>
        <dbReference type="ARBA" id="ARBA00006706"/>
    </source>
</evidence>
<dbReference type="PROSITE" id="PS00723">
    <property type="entry name" value="POLYPRENYL_SYNTHASE_1"/>
    <property type="match status" value="1"/>
</dbReference>
<comment type="cofactor">
    <cofactor evidence="1">
        <name>Mg(2+)</name>
        <dbReference type="ChEBI" id="CHEBI:18420"/>
    </cofactor>
</comment>
<name>A0A521B693_9BACL</name>
<dbReference type="GO" id="GO:0046872">
    <property type="term" value="F:metal ion binding"/>
    <property type="evidence" value="ECO:0007669"/>
    <property type="project" value="UniProtKB-KW"/>
</dbReference>
<dbReference type="PROSITE" id="PS00444">
    <property type="entry name" value="POLYPRENYL_SYNTHASE_2"/>
    <property type="match status" value="1"/>
</dbReference>
<keyword evidence="3 6" id="KW-0808">Transferase</keyword>
<gene>
    <name evidence="7" type="ORF">SAMN06264849_101571</name>
</gene>
<dbReference type="AlphaFoldDB" id="A0A521B693"/>
<dbReference type="InterPro" id="IPR008949">
    <property type="entry name" value="Isoprenoid_synthase_dom_sf"/>
</dbReference>
<evidence type="ECO:0000256" key="1">
    <source>
        <dbReference type="ARBA" id="ARBA00001946"/>
    </source>
</evidence>
<dbReference type="PANTHER" id="PTHR12001">
    <property type="entry name" value="GERANYLGERANYL PYROPHOSPHATE SYNTHASE"/>
    <property type="match status" value="1"/>
</dbReference>
<proteinExistence type="inferred from homology"/>
<accession>A0A521B693</accession>
<evidence type="ECO:0000313" key="7">
    <source>
        <dbReference type="EMBL" id="SMO42627.1"/>
    </source>
</evidence>
<dbReference type="GO" id="GO:0004659">
    <property type="term" value="F:prenyltransferase activity"/>
    <property type="evidence" value="ECO:0007669"/>
    <property type="project" value="InterPro"/>
</dbReference>
<dbReference type="InterPro" id="IPR000092">
    <property type="entry name" value="Polyprenyl_synt"/>
</dbReference>
<evidence type="ECO:0000256" key="5">
    <source>
        <dbReference type="ARBA" id="ARBA00022842"/>
    </source>
</evidence>
<keyword evidence="5" id="KW-0460">Magnesium</keyword>
<dbReference type="SUPFAM" id="SSF48576">
    <property type="entry name" value="Terpenoid synthases"/>
    <property type="match status" value="1"/>
</dbReference>
<organism evidence="7 8">
    <name type="scientific">Melghirimyces algeriensis</name>
    <dbReference type="NCBI Taxonomy" id="910412"/>
    <lineage>
        <taxon>Bacteria</taxon>
        <taxon>Bacillati</taxon>
        <taxon>Bacillota</taxon>
        <taxon>Bacilli</taxon>
        <taxon>Bacillales</taxon>
        <taxon>Thermoactinomycetaceae</taxon>
        <taxon>Melghirimyces</taxon>
    </lineage>
</organism>
<dbReference type="Proteomes" id="UP000315636">
    <property type="component" value="Unassembled WGS sequence"/>
</dbReference>
<keyword evidence="4" id="KW-0479">Metal-binding</keyword>
<dbReference type="SFLD" id="SFLDS00005">
    <property type="entry name" value="Isoprenoid_Synthase_Type_I"/>
    <property type="match status" value="1"/>
</dbReference>
<dbReference type="Gene3D" id="1.10.600.10">
    <property type="entry name" value="Farnesyl Diphosphate Synthase"/>
    <property type="match status" value="1"/>
</dbReference>
<evidence type="ECO:0000256" key="4">
    <source>
        <dbReference type="ARBA" id="ARBA00022723"/>
    </source>
</evidence>